<feature type="signal peptide" evidence="6">
    <location>
        <begin position="1"/>
        <end position="18"/>
    </location>
</feature>
<protein>
    <submittedName>
        <fullName evidence="8">Glycosyl hydrolase</fullName>
    </submittedName>
</protein>
<evidence type="ECO:0000256" key="5">
    <source>
        <dbReference type="RuleBase" id="RU361187"/>
    </source>
</evidence>
<dbReference type="Pfam" id="PF17851">
    <property type="entry name" value="GH43_C2"/>
    <property type="match status" value="1"/>
</dbReference>
<reference evidence="8 9" key="1">
    <citation type="submission" date="2019-04" db="EMBL/GenBank/DDBJ databases">
        <title>Friends and foes A comparative genomics study of 23 Aspergillus species from section Flavi.</title>
        <authorList>
            <consortium name="DOE Joint Genome Institute"/>
            <person name="Kjaerbolling I."/>
            <person name="Vesth T."/>
            <person name="Frisvad J.C."/>
            <person name="Nybo J.L."/>
            <person name="Theobald S."/>
            <person name="Kildgaard S."/>
            <person name="Isbrandt T."/>
            <person name="Kuo A."/>
            <person name="Sato A."/>
            <person name="Lyhne E.K."/>
            <person name="Kogle M.E."/>
            <person name="Wiebenga A."/>
            <person name="Kun R.S."/>
            <person name="Lubbers R.J."/>
            <person name="Makela M.R."/>
            <person name="Barry K."/>
            <person name="Chovatia M."/>
            <person name="Clum A."/>
            <person name="Daum C."/>
            <person name="Haridas S."/>
            <person name="He G."/>
            <person name="LaButti K."/>
            <person name="Lipzen A."/>
            <person name="Mondo S."/>
            <person name="Riley R."/>
            <person name="Salamov A."/>
            <person name="Simmons B.A."/>
            <person name="Magnuson J.K."/>
            <person name="Henrissat B."/>
            <person name="Mortensen U.H."/>
            <person name="Larsen T.O."/>
            <person name="Devries R.P."/>
            <person name="Grigoriev I.V."/>
            <person name="Machida M."/>
            <person name="Baker S.E."/>
            <person name="Andersen M.R."/>
        </authorList>
    </citation>
    <scope>NUCLEOTIDE SEQUENCE [LARGE SCALE GENOMIC DNA]</scope>
    <source>
        <strain evidence="8 9">CBS 151.66</strain>
    </source>
</reference>
<dbReference type="InterPro" id="IPR006710">
    <property type="entry name" value="Glyco_hydro_43"/>
</dbReference>
<organism evidence="8 9">
    <name type="scientific">Aspergillus leporis</name>
    <dbReference type="NCBI Taxonomy" id="41062"/>
    <lineage>
        <taxon>Eukaryota</taxon>
        <taxon>Fungi</taxon>
        <taxon>Dikarya</taxon>
        <taxon>Ascomycota</taxon>
        <taxon>Pezizomycotina</taxon>
        <taxon>Eurotiomycetes</taxon>
        <taxon>Eurotiomycetidae</taxon>
        <taxon>Eurotiales</taxon>
        <taxon>Aspergillaceae</taxon>
        <taxon>Aspergillus</taxon>
        <taxon>Aspergillus subgen. Circumdati</taxon>
    </lineage>
</organism>
<dbReference type="GO" id="GO:0004553">
    <property type="term" value="F:hydrolase activity, hydrolyzing O-glycosyl compounds"/>
    <property type="evidence" value="ECO:0007669"/>
    <property type="project" value="InterPro"/>
</dbReference>
<dbReference type="PANTHER" id="PTHR42812:SF15">
    <property type="entry name" value="HYDROLASE, PUTATIVE (AFU_ORTHOLOGUE AFUA_2G00930)-RELATED"/>
    <property type="match status" value="1"/>
</dbReference>
<keyword evidence="9" id="KW-1185">Reference proteome</keyword>
<dbReference type="InterPro" id="IPR051795">
    <property type="entry name" value="Glycosyl_Hydrlase_43"/>
</dbReference>
<dbReference type="Pfam" id="PF04616">
    <property type="entry name" value="Glyco_hydro_43"/>
    <property type="match status" value="1"/>
</dbReference>
<evidence type="ECO:0000256" key="1">
    <source>
        <dbReference type="ARBA" id="ARBA00009865"/>
    </source>
</evidence>
<keyword evidence="4 5" id="KW-0326">Glycosidase</keyword>
<name>A0A5N5WQJ5_9EURO</name>
<feature type="domain" description="Beta-xylosidase C-terminal Concanavalin A-like" evidence="7">
    <location>
        <begin position="310"/>
        <end position="399"/>
    </location>
</feature>
<gene>
    <name evidence="8" type="ORF">BDV29DRAFT_194430</name>
</gene>
<dbReference type="OrthoDB" id="2139957at2759"/>
<dbReference type="InterPro" id="IPR013320">
    <property type="entry name" value="ConA-like_dom_sf"/>
</dbReference>
<dbReference type="EMBL" id="ML732317">
    <property type="protein sequence ID" value="KAB8070017.1"/>
    <property type="molecule type" value="Genomic_DNA"/>
</dbReference>
<accession>A0A5N5WQJ5</accession>
<evidence type="ECO:0000313" key="9">
    <source>
        <dbReference type="Proteomes" id="UP000326565"/>
    </source>
</evidence>
<evidence type="ECO:0000259" key="7">
    <source>
        <dbReference type="Pfam" id="PF17851"/>
    </source>
</evidence>
<dbReference type="SUPFAM" id="SSF49899">
    <property type="entry name" value="Concanavalin A-like lectins/glucanases"/>
    <property type="match status" value="1"/>
</dbReference>
<evidence type="ECO:0000256" key="6">
    <source>
        <dbReference type="SAM" id="SignalP"/>
    </source>
</evidence>
<comment type="similarity">
    <text evidence="1 5">Belongs to the glycosyl hydrolase 43 family.</text>
</comment>
<sequence length="416" mass="46005">MLPFLLATVLSTAFLVQAQSFSNPIIYDDFHDNDISRGPDGYFYFSASSFHYSPGPPILRSADLINWELIAHSVPTLDFSPNYDLPSANETAYSLGTWASTLRYRESTNQWFGIGCANVWTTYVYTAPDVTGPWEQASSFQPCFYDCGLLVGDDDTLYVAYGSNNVSVAQLSAHGLSVVRTQVVFSFPPECASIEGNRMYKINGSYYILDDCPSDGITEVWKASDPFGPYERRILVDSSSMSSGVKETGEWYFMSFAWNCMLGRVPVLAPITWGEDGFPVLGTVNGSWGVTYPSPLPRKEEAVPSWTGVDYFEGEVLAPAWQWNHNPDTTRFTLNSPGLTLRTATVTDDLYAARNTLTHRIHGARPYGVVEQDFSNMADGDHCGLAALKDASAWIGVVRNGRDYHLAAAQDLMMGQ</sequence>
<dbReference type="SUPFAM" id="SSF75005">
    <property type="entry name" value="Arabinanase/levansucrase/invertase"/>
    <property type="match status" value="1"/>
</dbReference>
<dbReference type="Proteomes" id="UP000326565">
    <property type="component" value="Unassembled WGS sequence"/>
</dbReference>
<dbReference type="GO" id="GO:0005975">
    <property type="term" value="P:carbohydrate metabolic process"/>
    <property type="evidence" value="ECO:0007669"/>
    <property type="project" value="InterPro"/>
</dbReference>
<dbReference type="InterPro" id="IPR041542">
    <property type="entry name" value="GH43_C2"/>
</dbReference>
<evidence type="ECO:0000256" key="4">
    <source>
        <dbReference type="ARBA" id="ARBA00023295"/>
    </source>
</evidence>
<evidence type="ECO:0000256" key="2">
    <source>
        <dbReference type="ARBA" id="ARBA00022729"/>
    </source>
</evidence>
<keyword evidence="2 6" id="KW-0732">Signal</keyword>
<feature type="chain" id="PRO_5024909591" evidence="6">
    <location>
        <begin position="19"/>
        <end position="416"/>
    </location>
</feature>
<evidence type="ECO:0000256" key="3">
    <source>
        <dbReference type="ARBA" id="ARBA00022801"/>
    </source>
</evidence>
<keyword evidence="3 5" id="KW-0378">Hydrolase</keyword>
<dbReference type="PANTHER" id="PTHR42812">
    <property type="entry name" value="BETA-XYLOSIDASE"/>
    <property type="match status" value="1"/>
</dbReference>
<dbReference type="CDD" id="cd09001">
    <property type="entry name" value="GH43_FsAxh1-like"/>
    <property type="match status" value="1"/>
</dbReference>
<dbReference type="Gene3D" id="2.60.120.200">
    <property type="match status" value="1"/>
</dbReference>
<proteinExistence type="inferred from homology"/>
<evidence type="ECO:0000313" key="8">
    <source>
        <dbReference type="EMBL" id="KAB8070017.1"/>
    </source>
</evidence>
<dbReference type="AlphaFoldDB" id="A0A5N5WQJ5"/>
<dbReference type="Gene3D" id="2.115.10.20">
    <property type="entry name" value="Glycosyl hydrolase domain, family 43"/>
    <property type="match status" value="1"/>
</dbReference>
<dbReference type="InterPro" id="IPR023296">
    <property type="entry name" value="Glyco_hydro_beta-prop_sf"/>
</dbReference>